<dbReference type="RefSeq" id="WP_091982241.1">
    <property type="nucleotide sequence ID" value="NZ_FOLO01000007.1"/>
</dbReference>
<proteinExistence type="predicted"/>
<gene>
    <name evidence="1" type="ORF">SAMN02745724_01412</name>
</gene>
<evidence type="ECO:0000313" key="1">
    <source>
        <dbReference type="EMBL" id="SFC32076.1"/>
    </source>
</evidence>
<name>A0A1I1I7D3_9GAMM</name>
<reference evidence="1 2" key="1">
    <citation type="submission" date="2016-10" db="EMBL/GenBank/DDBJ databases">
        <authorList>
            <person name="de Groot N.N."/>
        </authorList>
    </citation>
    <scope>NUCLEOTIDE SEQUENCE [LARGE SCALE GENOMIC DNA]</scope>
    <source>
        <strain evidence="1 2">DSM 6059</strain>
    </source>
</reference>
<dbReference type="EMBL" id="FOLO01000007">
    <property type="protein sequence ID" value="SFC32076.1"/>
    <property type="molecule type" value="Genomic_DNA"/>
</dbReference>
<dbReference type="OrthoDB" id="6290388at2"/>
<dbReference type="Proteomes" id="UP000198862">
    <property type="component" value="Unassembled WGS sequence"/>
</dbReference>
<organism evidence="1 2">
    <name type="scientific">Pseudoalteromonas denitrificans DSM 6059</name>
    <dbReference type="NCBI Taxonomy" id="1123010"/>
    <lineage>
        <taxon>Bacteria</taxon>
        <taxon>Pseudomonadati</taxon>
        <taxon>Pseudomonadota</taxon>
        <taxon>Gammaproteobacteria</taxon>
        <taxon>Alteromonadales</taxon>
        <taxon>Pseudoalteromonadaceae</taxon>
        <taxon>Pseudoalteromonas</taxon>
    </lineage>
</organism>
<accession>A0A1I1I7D3</accession>
<keyword evidence="2" id="KW-1185">Reference proteome</keyword>
<dbReference type="STRING" id="1123010.SAMN02745724_01412"/>
<evidence type="ECO:0000313" key="2">
    <source>
        <dbReference type="Proteomes" id="UP000198862"/>
    </source>
</evidence>
<sequence>MNNVYPHHYLGQLNNIPFANKPSAALARCMPLANENDFDVFSQLPCSDAPILINFIEHYQILNELVNQANALWDCELTILLRISMPGGMRLPASLLADNVLLMQDVEPELKRLSGKVKHLLVIDDHFIRYQLEQGDNAIAISLFTLSAQQNTRFKQFIAKLAHYNIGEK</sequence>
<protein>
    <submittedName>
        <fullName evidence="1">Uncharacterized protein</fullName>
    </submittedName>
</protein>
<dbReference type="AlphaFoldDB" id="A0A1I1I7D3"/>